<accession>A0A8X7ND95</accession>
<feature type="region of interest" description="Disordered" evidence="1">
    <location>
        <begin position="91"/>
        <end position="120"/>
    </location>
</feature>
<feature type="compositionally biased region" description="Pro residues" evidence="1">
    <location>
        <begin position="37"/>
        <end position="48"/>
    </location>
</feature>
<dbReference type="Proteomes" id="UP000078113">
    <property type="component" value="Unassembled WGS sequence"/>
</dbReference>
<evidence type="ECO:0000313" key="3">
    <source>
        <dbReference type="Proteomes" id="UP000078113"/>
    </source>
</evidence>
<gene>
    <name evidence="2" type="ORF">A4X09_0g1385</name>
</gene>
<feature type="region of interest" description="Disordered" evidence="1">
    <location>
        <begin position="26"/>
        <end position="50"/>
    </location>
</feature>
<evidence type="ECO:0000313" key="2">
    <source>
        <dbReference type="EMBL" id="KAE8270938.1"/>
    </source>
</evidence>
<dbReference type="EMBL" id="LWDG02000032">
    <property type="protein sequence ID" value="KAE8270938.1"/>
    <property type="molecule type" value="Genomic_DNA"/>
</dbReference>
<reference evidence="2" key="1">
    <citation type="submission" date="2016-04" db="EMBL/GenBank/DDBJ databases">
        <authorList>
            <person name="Nguyen H.D."/>
            <person name="Samba Siva P."/>
            <person name="Cullis J."/>
            <person name="Levesque C.A."/>
            <person name="Hambleton S."/>
        </authorList>
    </citation>
    <scope>NUCLEOTIDE SEQUENCE</scope>
    <source>
        <strain evidence="2">DAOMC 236422</strain>
    </source>
</reference>
<organism evidence="2 3">
    <name type="scientific">Tilletia walkeri</name>
    <dbReference type="NCBI Taxonomy" id="117179"/>
    <lineage>
        <taxon>Eukaryota</taxon>
        <taxon>Fungi</taxon>
        <taxon>Dikarya</taxon>
        <taxon>Basidiomycota</taxon>
        <taxon>Ustilaginomycotina</taxon>
        <taxon>Exobasidiomycetes</taxon>
        <taxon>Tilletiales</taxon>
        <taxon>Tilletiaceae</taxon>
        <taxon>Tilletia</taxon>
    </lineage>
</organism>
<name>A0A8X7ND95_9BASI</name>
<protein>
    <submittedName>
        <fullName evidence="2">Uncharacterized protein</fullName>
    </submittedName>
</protein>
<sequence>MYPGGITSVLDDHNFKAEGYDICFPHEGDDDINTPRPGTPLQPTPDVPKPLGSELRLANPSQNLKPSHVGYLLTTLRDSFGADHVRWEEPLDHITDLNGDSEATPEPDTATQSPQADPAEELAFFRAPSWVIKYARSNFSSSQRR</sequence>
<comment type="caution">
    <text evidence="2">The sequence shown here is derived from an EMBL/GenBank/DDBJ whole genome shotgun (WGS) entry which is preliminary data.</text>
</comment>
<keyword evidence="3" id="KW-1185">Reference proteome</keyword>
<reference evidence="2" key="2">
    <citation type="journal article" date="2019" name="IMA Fungus">
        <title>Genome sequencing and comparison of five Tilletia species to identify candidate genes for the detection of regulated species infecting wheat.</title>
        <authorList>
            <person name="Nguyen H.D.T."/>
            <person name="Sultana T."/>
            <person name="Kesanakurti P."/>
            <person name="Hambleton S."/>
        </authorList>
    </citation>
    <scope>NUCLEOTIDE SEQUENCE</scope>
    <source>
        <strain evidence="2">DAOMC 236422</strain>
    </source>
</reference>
<dbReference type="AlphaFoldDB" id="A0A8X7ND95"/>
<evidence type="ECO:0000256" key="1">
    <source>
        <dbReference type="SAM" id="MobiDB-lite"/>
    </source>
</evidence>
<proteinExistence type="predicted"/>